<reference evidence="1" key="1">
    <citation type="submission" date="2021-02" db="EMBL/GenBank/DDBJ databases">
        <authorList>
            <consortium name="DOE Joint Genome Institute"/>
            <person name="Ahrendt S."/>
            <person name="Looney B.P."/>
            <person name="Miyauchi S."/>
            <person name="Morin E."/>
            <person name="Drula E."/>
            <person name="Courty P.E."/>
            <person name="Chicoki N."/>
            <person name="Fauchery L."/>
            <person name="Kohler A."/>
            <person name="Kuo A."/>
            <person name="Labutti K."/>
            <person name="Pangilinan J."/>
            <person name="Lipzen A."/>
            <person name="Riley R."/>
            <person name="Andreopoulos W."/>
            <person name="He G."/>
            <person name="Johnson J."/>
            <person name="Barry K.W."/>
            <person name="Grigoriev I.V."/>
            <person name="Nagy L."/>
            <person name="Hibbett D."/>
            <person name="Henrissat B."/>
            <person name="Matheny P.B."/>
            <person name="Labbe J."/>
            <person name="Martin F."/>
        </authorList>
    </citation>
    <scope>NUCLEOTIDE SEQUENCE</scope>
    <source>
        <strain evidence="1">EC-137</strain>
    </source>
</reference>
<proteinExistence type="predicted"/>
<evidence type="ECO:0000313" key="1">
    <source>
        <dbReference type="EMBL" id="KAI0028683.1"/>
    </source>
</evidence>
<gene>
    <name evidence="1" type="ORF">K488DRAFT_89510</name>
</gene>
<accession>A0ACB8QAQ5</accession>
<sequence>MSELTALIVPEPDDLLGHTPPPEAEYAKRMTFMQNGYALWSPSPSLIDSVRDPHVRVGDLGYIDNGKWRFLFNIHLQPGADGQAKVLPAQFEVLPRTGIASDDLPSSQQWSPQNSNSLNVSLSAGGELARKASLQYSFTVTSEASLAYIGPARREEVTSAYLYRYAQYTHRNCKCWERFLFDNGMSLAIERLVLVTSCTLASSWVTSVSCTQSSSVQVSLSASFDANNNIALSVGHTSNDSSGPMTNSGPVYRTTPPPNGQPVLDQCLFVKGFSPSIWDSVIVKVGEVGVDGGNRRGITLHKPSTFKHAALQYILQVGPSY</sequence>
<comment type="caution">
    <text evidence="1">The sequence shown here is derived from an EMBL/GenBank/DDBJ whole genome shotgun (WGS) entry which is preliminary data.</text>
</comment>
<name>A0ACB8QAQ5_9AGAM</name>
<dbReference type="EMBL" id="MU273731">
    <property type="protein sequence ID" value="KAI0028683.1"/>
    <property type="molecule type" value="Genomic_DNA"/>
</dbReference>
<keyword evidence="2" id="KW-1185">Reference proteome</keyword>
<protein>
    <submittedName>
        <fullName evidence="1">Uncharacterized protein</fullName>
    </submittedName>
</protein>
<reference evidence="1" key="2">
    <citation type="journal article" date="2022" name="New Phytol.">
        <title>Evolutionary transition to the ectomycorrhizal habit in the genomes of a hyperdiverse lineage of mushroom-forming fungi.</title>
        <authorList>
            <person name="Looney B."/>
            <person name="Miyauchi S."/>
            <person name="Morin E."/>
            <person name="Drula E."/>
            <person name="Courty P.E."/>
            <person name="Kohler A."/>
            <person name="Kuo A."/>
            <person name="LaButti K."/>
            <person name="Pangilinan J."/>
            <person name="Lipzen A."/>
            <person name="Riley R."/>
            <person name="Andreopoulos W."/>
            <person name="He G."/>
            <person name="Johnson J."/>
            <person name="Nolan M."/>
            <person name="Tritt A."/>
            <person name="Barry K.W."/>
            <person name="Grigoriev I.V."/>
            <person name="Nagy L.G."/>
            <person name="Hibbett D."/>
            <person name="Henrissat B."/>
            <person name="Matheny P.B."/>
            <person name="Labbe J."/>
            <person name="Martin F.M."/>
        </authorList>
    </citation>
    <scope>NUCLEOTIDE SEQUENCE</scope>
    <source>
        <strain evidence="1">EC-137</strain>
    </source>
</reference>
<organism evidence="1 2">
    <name type="scientific">Vararia minispora EC-137</name>
    <dbReference type="NCBI Taxonomy" id="1314806"/>
    <lineage>
        <taxon>Eukaryota</taxon>
        <taxon>Fungi</taxon>
        <taxon>Dikarya</taxon>
        <taxon>Basidiomycota</taxon>
        <taxon>Agaricomycotina</taxon>
        <taxon>Agaricomycetes</taxon>
        <taxon>Russulales</taxon>
        <taxon>Lachnocladiaceae</taxon>
        <taxon>Vararia</taxon>
    </lineage>
</organism>
<dbReference type="Proteomes" id="UP000814128">
    <property type="component" value="Unassembled WGS sequence"/>
</dbReference>
<evidence type="ECO:0000313" key="2">
    <source>
        <dbReference type="Proteomes" id="UP000814128"/>
    </source>
</evidence>